<dbReference type="EMBL" id="JRLF01000011">
    <property type="protein sequence ID" value="KQB39907.1"/>
    <property type="molecule type" value="Genomic_DNA"/>
</dbReference>
<protein>
    <submittedName>
        <fullName evidence="1">Uncharacterized protein</fullName>
    </submittedName>
</protein>
<dbReference type="AlphaFoldDB" id="A0A0Q0XUK2"/>
<evidence type="ECO:0000313" key="2">
    <source>
        <dbReference type="Proteomes" id="UP000050443"/>
    </source>
</evidence>
<name>A0A0Q0XUK2_9FLAO</name>
<dbReference type="Proteomes" id="UP000050443">
    <property type="component" value="Unassembled WGS sequence"/>
</dbReference>
<proteinExistence type="predicted"/>
<reference evidence="1 2" key="1">
    <citation type="submission" date="2014-09" db="EMBL/GenBank/DDBJ databases">
        <title>Genome sequence of Flavobacterium aquidurense RC62.</title>
        <authorList>
            <person name="Kim J.F."/>
            <person name="Kwak M.-J."/>
        </authorList>
    </citation>
    <scope>NUCLEOTIDE SEQUENCE [LARGE SCALE GENOMIC DNA]</scope>
    <source>
        <strain evidence="1 2">RC62</strain>
    </source>
</reference>
<evidence type="ECO:0000313" key="1">
    <source>
        <dbReference type="EMBL" id="KQB39907.1"/>
    </source>
</evidence>
<sequence>MSKVAKFVVIINDNVVWMEEKALKFYSALFASSKEIGEKYAQENLSSHKLFKIQNDFSVEMLMAYDGENPLSFMKLNSSRLSNQNLDANKPMGTDHIVYFNTEDIIVLFKRAEEVALQRKYDLIWAKAFQIDTVLIETLKSLGYEEFNYKNDTTRDTDQKQLYFKKSI</sequence>
<organism evidence="1 2">
    <name type="scientific">Flavobacterium aquidurense</name>
    <dbReference type="NCBI Taxonomy" id="362413"/>
    <lineage>
        <taxon>Bacteria</taxon>
        <taxon>Pseudomonadati</taxon>
        <taxon>Bacteroidota</taxon>
        <taxon>Flavobacteriia</taxon>
        <taxon>Flavobacteriales</taxon>
        <taxon>Flavobacteriaceae</taxon>
        <taxon>Flavobacterium</taxon>
    </lineage>
</organism>
<comment type="caution">
    <text evidence="1">The sequence shown here is derived from an EMBL/GenBank/DDBJ whole genome shotgun (WGS) entry which is preliminary data.</text>
</comment>
<dbReference type="PATRIC" id="fig|362413.3.peg.570"/>
<gene>
    <name evidence="1" type="ORF">RC62_591</name>
</gene>
<dbReference type="OrthoDB" id="1348966at2"/>
<accession>A0A0Q0XUK2</accession>
<dbReference type="RefSeq" id="WP_055095220.1">
    <property type="nucleotide sequence ID" value="NZ_JRLF01000011.1"/>
</dbReference>